<dbReference type="Gene3D" id="2.60.40.10">
    <property type="entry name" value="Immunoglobulins"/>
    <property type="match status" value="1"/>
</dbReference>
<keyword evidence="1" id="KW-0391">Immunity</keyword>
<reference evidence="5" key="1">
    <citation type="submission" date="2025-08" db="UniProtKB">
        <authorList>
            <consortium name="Ensembl"/>
        </authorList>
    </citation>
    <scope>IDENTIFICATION</scope>
</reference>
<dbReference type="GO" id="GO:0002250">
    <property type="term" value="P:adaptive immune response"/>
    <property type="evidence" value="ECO:0007669"/>
    <property type="project" value="UniProtKB-KW"/>
</dbReference>
<dbReference type="PROSITE" id="PS50835">
    <property type="entry name" value="IG_LIKE"/>
    <property type="match status" value="1"/>
</dbReference>
<feature type="domain" description="Ig-like" evidence="4">
    <location>
        <begin position="11"/>
        <end position="120"/>
    </location>
</feature>
<accession>A0A8C5AQB7</accession>
<protein>
    <recommendedName>
        <fullName evidence="4">Ig-like domain-containing protein</fullName>
    </recommendedName>
</protein>
<dbReference type="InterPro" id="IPR007110">
    <property type="entry name" value="Ig-like_dom"/>
</dbReference>
<keyword evidence="6" id="KW-1185">Reference proteome</keyword>
<dbReference type="GO" id="GO:0019814">
    <property type="term" value="C:immunoglobulin complex"/>
    <property type="evidence" value="ECO:0007669"/>
    <property type="project" value="UniProtKB-KW"/>
</dbReference>
<proteinExistence type="predicted"/>
<dbReference type="Pfam" id="PF07686">
    <property type="entry name" value="V-set"/>
    <property type="match status" value="1"/>
</dbReference>
<dbReference type="GO" id="GO:0005576">
    <property type="term" value="C:extracellular region"/>
    <property type="evidence" value="ECO:0007669"/>
    <property type="project" value="UniProtKB-ARBA"/>
</dbReference>
<evidence type="ECO:0000259" key="4">
    <source>
        <dbReference type="PROSITE" id="PS50835"/>
    </source>
</evidence>
<dbReference type="Ensembl" id="ENSGMOT00000026449.1">
    <property type="protein sequence ID" value="ENSGMOP00000035538.1"/>
    <property type="gene ID" value="ENSGMOG00000025992.1"/>
</dbReference>
<reference evidence="5" key="2">
    <citation type="submission" date="2025-09" db="UniProtKB">
        <authorList>
            <consortium name="Ensembl"/>
        </authorList>
    </citation>
    <scope>IDENTIFICATION</scope>
</reference>
<dbReference type="InterPro" id="IPR013783">
    <property type="entry name" value="Ig-like_fold"/>
</dbReference>
<dbReference type="OMA" id="QNRITIT"/>
<dbReference type="AlphaFoldDB" id="A0A8C5AQB7"/>
<dbReference type="InterPro" id="IPR036179">
    <property type="entry name" value="Ig-like_dom_sf"/>
</dbReference>
<name>A0A8C5AQB7_GADMO</name>
<dbReference type="GeneTree" id="ENSGT01150000287008"/>
<evidence type="ECO:0000313" key="6">
    <source>
        <dbReference type="Proteomes" id="UP000694546"/>
    </source>
</evidence>
<dbReference type="InterPro" id="IPR050199">
    <property type="entry name" value="IgHV"/>
</dbReference>
<dbReference type="Proteomes" id="UP000694546">
    <property type="component" value="Chromosome 2"/>
</dbReference>
<keyword evidence="2" id="KW-1064">Adaptive immunity</keyword>
<sequence length="169" mass="18837">ICLFCKMQIHPLFVLHKQCVHSLELSQPVAVVVRTTEPLVLTCKVTGYSVSSGSVDYATGWIRHPKGKPLEWISHIWDNGAIYKNNALSSKFTISRDSTSNSVSLRGQNLQESDTAVYYCARSPYTHSDTELCKLPAKTPGKGAQQFDFPVALFKSVFKVKVLQVLTFI</sequence>
<evidence type="ECO:0000256" key="2">
    <source>
        <dbReference type="ARBA" id="ARBA00023130"/>
    </source>
</evidence>
<evidence type="ECO:0000313" key="5">
    <source>
        <dbReference type="Ensembl" id="ENSGMOP00000035538.1"/>
    </source>
</evidence>
<dbReference type="SMART" id="SM00406">
    <property type="entry name" value="IGv"/>
    <property type="match status" value="1"/>
</dbReference>
<dbReference type="SUPFAM" id="SSF48726">
    <property type="entry name" value="Immunoglobulin"/>
    <property type="match status" value="1"/>
</dbReference>
<keyword evidence="3" id="KW-1280">Immunoglobulin</keyword>
<organism evidence="5 6">
    <name type="scientific">Gadus morhua</name>
    <name type="common">Atlantic cod</name>
    <dbReference type="NCBI Taxonomy" id="8049"/>
    <lineage>
        <taxon>Eukaryota</taxon>
        <taxon>Metazoa</taxon>
        <taxon>Chordata</taxon>
        <taxon>Craniata</taxon>
        <taxon>Vertebrata</taxon>
        <taxon>Euteleostomi</taxon>
        <taxon>Actinopterygii</taxon>
        <taxon>Neopterygii</taxon>
        <taxon>Teleostei</taxon>
        <taxon>Neoteleostei</taxon>
        <taxon>Acanthomorphata</taxon>
        <taxon>Zeiogadaria</taxon>
        <taxon>Gadariae</taxon>
        <taxon>Gadiformes</taxon>
        <taxon>Gadoidei</taxon>
        <taxon>Gadidae</taxon>
        <taxon>Gadus</taxon>
    </lineage>
</organism>
<evidence type="ECO:0000256" key="3">
    <source>
        <dbReference type="ARBA" id="ARBA00043265"/>
    </source>
</evidence>
<dbReference type="PANTHER" id="PTHR23266">
    <property type="entry name" value="IMMUNOGLOBULIN HEAVY CHAIN"/>
    <property type="match status" value="1"/>
</dbReference>
<evidence type="ECO:0000256" key="1">
    <source>
        <dbReference type="ARBA" id="ARBA00022859"/>
    </source>
</evidence>
<dbReference type="InterPro" id="IPR013106">
    <property type="entry name" value="Ig_V-set"/>
</dbReference>